<keyword evidence="3" id="KW-0238">DNA-binding</keyword>
<accession>A0A1G8PDU5</accession>
<evidence type="ECO:0000256" key="3">
    <source>
        <dbReference type="ARBA" id="ARBA00023125"/>
    </source>
</evidence>
<dbReference type="Pfam" id="PF03466">
    <property type="entry name" value="LysR_substrate"/>
    <property type="match status" value="1"/>
</dbReference>
<sequence length="309" mass="33499">MAGSLTDLRPAQARLIAAIADHGQLQVAASLCRMTQPAASRLLTDLERQLGTKLFQRTPKGMEPTPAGALLARHARRLQHDLARLADDFTDLRTGRGGVVRVGAVTGPALGQLVPAVQQLKTQTPSVDVSIEVAPSLTLVQALDRGELDFVLARLPPQMDEQDFVVEPARDEIVQLLVRASHPLLDRGPVGMAALRDMRWILQVRGAPIRNAIDTAFHDAGLAAPQDVISTSSLLAIIALLKDSDAVAPMSKEVIDLMLEPPVSADLRRLELDRLLTVAPYLIMQARGRVLPRAAERLLLLVQASIRQM</sequence>
<dbReference type="PANTHER" id="PTHR30419:SF8">
    <property type="entry name" value="NITROGEN ASSIMILATION TRANSCRIPTIONAL ACTIVATOR-RELATED"/>
    <property type="match status" value="1"/>
</dbReference>
<evidence type="ECO:0000256" key="4">
    <source>
        <dbReference type="ARBA" id="ARBA00023163"/>
    </source>
</evidence>
<dbReference type="InterPro" id="IPR005119">
    <property type="entry name" value="LysR_subst-bd"/>
</dbReference>
<dbReference type="GO" id="GO:0005829">
    <property type="term" value="C:cytosol"/>
    <property type="evidence" value="ECO:0007669"/>
    <property type="project" value="TreeGrafter"/>
</dbReference>
<dbReference type="STRING" id="555512.SAMN04487993_101281"/>
<dbReference type="Pfam" id="PF00126">
    <property type="entry name" value="HTH_1"/>
    <property type="match status" value="1"/>
</dbReference>
<dbReference type="Gene3D" id="3.40.190.290">
    <property type="match status" value="1"/>
</dbReference>
<name>A0A1G8PDU5_9RHOB</name>
<gene>
    <name evidence="6" type="ORF">SAMN04487993_101281</name>
</gene>
<dbReference type="Proteomes" id="UP000199093">
    <property type="component" value="Unassembled WGS sequence"/>
</dbReference>
<evidence type="ECO:0000256" key="1">
    <source>
        <dbReference type="ARBA" id="ARBA00009437"/>
    </source>
</evidence>
<keyword evidence="7" id="KW-1185">Reference proteome</keyword>
<proteinExistence type="inferred from homology"/>
<protein>
    <submittedName>
        <fullName evidence="6">Transcriptional regulator</fullName>
    </submittedName>
</protein>
<dbReference type="InterPro" id="IPR036388">
    <property type="entry name" value="WH-like_DNA-bd_sf"/>
</dbReference>
<feature type="domain" description="HTH lysR-type" evidence="5">
    <location>
        <begin position="8"/>
        <end position="65"/>
    </location>
</feature>
<dbReference type="AlphaFoldDB" id="A0A1G8PDU5"/>
<dbReference type="PROSITE" id="PS50931">
    <property type="entry name" value="HTH_LYSR"/>
    <property type="match status" value="1"/>
</dbReference>
<keyword evidence="4" id="KW-0804">Transcription</keyword>
<evidence type="ECO:0000313" key="6">
    <source>
        <dbReference type="EMBL" id="SDI90683.1"/>
    </source>
</evidence>
<dbReference type="InterPro" id="IPR036390">
    <property type="entry name" value="WH_DNA-bd_sf"/>
</dbReference>
<evidence type="ECO:0000256" key="2">
    <source>
        <dbReference type="ARBA" id="ARBA00023015"/>
    </source>
</evidence>
<evidence type="ECO:0000259" key="5">
    <source>
        <dbReference type="PROSITE" id="PS50931"/>
    </source>
</evidence>
<evidence type="ECO:0000313" key="7">
    <source>
        <dbReference type="Proteomes" id="UP000199093"/>
    </source>
</evidence>
<reference evidence="6 7" key="1">
    <citation type="submission" date="2016-10" db="EMBL/GenBank/DDBJ databases">
        <authorList>
            <person name="de Groot N.N."/>
        </authorList>
    </citation>
    <scope>NUCLEOTIDE SEQUENCE [LARGE SCALE GENOMIC DNA]</scope>
    <source>
        <strain evidence="6 7">DSM 26424</strain>
    </source>
</reference>
<dbReference type="GO" id="GO:0003677">
    <property type="term" value="F:DNA binding"/>
    <property type="evidence" value="ECO:0007669"/>
    <property type="project" value="UniProtKB-KW"/>
</dbReference>
<organism evidence="6 7">
    <name type="scientific">Salipiger marinus</name>
    <dbReference type="NCBI Taxonomy" id="555512"/>
    <lineage>
        <taxon>Bacteria</taxon>
        <taxon>Pseudomonadati</taxon>
        <taxon>Pseudomonadota</taxon>
        <taxon>Alphaproteobacteria</taxon>
        <taxon>Rhodobacterales</taxon>
        <taxon>Roseobacteraceae</taxon>
        <taxon>Salipiger</taxon>
    </lineage>
</organism>
<keyword evidence="2" id="KW-0805">Transcription regulation</keyword>
<dbReference type="EMBL" id="FNEJ01000012">
    <property type="protein sequence ID" value="SDI90683.1"/>
    <property type="molecule type" value="Genomic_DNA"/>
</dbReference>
<dbReference type="GO" id="GO:0003700">
    <property type="term" value="F:DNA-binding transcription factor activity"/>
    <property type="evidence" value="ECO:0007669"/>
    <property type="project" value="InterPro"/>
</dbReference>
<dbReference type="SUPFAM" id="SSF46785">
    <property type="entry name" value="Winged helix' DNA-binding domain"/>
    <property type="match status" value="1"/>
</dbReference>
<dbReference type="Gene3D" id="1.10.10.10">
    <property type="entry name" value="Winged helix-like DNA-binding domain superfamily/Winged helix DNA-binding domain"/>
    <property type="match status" value="1"/>
</dbReference>
<dbReference type="InterPro" id="IPR050950">
    <property type="entry name" value="HTH-type_LysR_regulators"/>
</dbReference>
<dbReference type="RefSeq" id="WP_089848333.1">
    <property type="nucleotide sequence ID" value="NZ_FNEJ01000012.1"/>
</dbReference>
<dbReference type="OrthoDB" id="9803030at2"/>
<dbReference type="SUPFAM" id="SSF53850">
    <property type="entry name" value="Periplasmic binding protein-like II"/>
    <property type="match status" value="1"/>
</dbReference>
<dbReference type="InterPro" id="IPR000847">
    <property type="entry name" value="LysR_HTH_N"/>
</dbReference>
<comment type="similarity">
    <text evidence="1">Belongs to the LysR transcriptional regulatory family.</text>
</comment>
<dbReference type="PANTHER" id="PTHR30419">
    <property type="entry name" value="HTH-TYPE TRANSCRIPTIONAL REGULATOR YBHD"/>
    <property type="match status" value="1"/>
</dbReference>